<keyword evidence="1" id="KW-1133">Transmembrane helix</keyword>
<organism evidence="3 4">
    <name type="scientific">Vreelandella sulfidaeris</name>
    <dbReference type="NCBI Taxonomy" id="115553"/>
    <lineage>
        <taxon>Bacteria</taxon>
        <taxon>Pseudomonadati</taxon>
        <taxon>Pseudomonadota</taxon>
        <taxon>Gammaproteobacteria</taxon>
        <taxon>Oceanospirillales</taxon>
        <taxon>Halomonadaceae</taxon>
        <taxon>Vreelandella</taxon>
    </lineage>
</organism>
<keyword evidence="1" id="KW-0812">Transmembrane</keyword>
<dbReference type="AlphaFoldDB" id="A0A455U1Q6"/>
<dbReference type="EMBL" id="AP019514">
    <property type="protein sequence ID" value="BBI59930.1"/>
    <property type="molecule type" value="Genomic_DNA"/>
</dbReference>
<dbReference type="Pfam" id="PF14351">
    <property type="entry name" value="DUF4401"/>
    <property type="match status" value="1"/>
</dbReference>
<feature type="transmembrane region" description="Helical" evidence="1">
    <location>
        <begin position="40"/>
        <end position="59"/>
    </location>
</feature>
<feature type="domain" description="DUF4401" evidence="2">
    <location>
        <begin position="1"/>
        <end position="60"/>
    </location>
</feature>
<evidence type="ECO:0000313" key="3">
    <source>
        <dbReference type="EMBL" id="BBI59930.1"/>
    </source>
</evidence>
<gene>
    <name evidence="3" type="ORF">HSBAA_12360</name>
</gene>
<feature type="transmembrane region" description="Helical" evidence="1">
    <location>
        <begin position="14"/>
        <end position="34"/>
    </location>
</feature>
<accession>A0A455U1Q6</accession>
<dbReference type="InterPro" id="IPR025513">
    <property type="entry name" value="DUF4401"/>
</dbReference>
<sequence>MVVMLLGFTIGHRVLVSAGVLSLLLGIGSCYYWLDATLLMKSLTLLVIGGLLLLLRWALRQWLNTKMATQGDRSLDRDA</sequence>
<dbReference type="Proteomes" id="UP000320231">
    <property type="component" value="Chromosome"/>
</dbReference>
<dbReference type="KEGG" id="hsr:HSBAA_12360"/>
<keyword evidence="1" id="KW-0472">Membrane</keyword>
<evidence type="ECO:0000313" key="4">
    <source>
        <dbReference type="Proteomes" id="UP000320231"/>
    </source>
</evidence>
<reference evidence="3 4" key="1">
    <citation type="journal article" date="2019" name="Microbiol. Resour. Announc.">
        <title>Complete Genome Sequence of Halomonas sulfidaeris Strain Esulfide1 Isolated from a Metal Sulfide Rock at a Depth of 2,200 Meters, Obtained Using Nanopore Sequencing.</title>
        <authorList>
            <person name="Saito M."/>
            <person name="Nishigata A."/>
            <person name="Galipon J."/>
            <person name="Arakawa K."/>
        </authorList>
    </citation>
    <scope>NUCLEOTIDE SEQUENCE [LARGE SCALE GENOMIC DNA]</scope>
    <source>
        <strain evidence="3 4">ATCC BAA-803</strain>
    </source>
</reference>
<protein>
    <recommendedName>
        <fullName evidence="2">DUF4401 domain-containing protein</fullName>
    </recommendedName>
</protein>
<evidence type="ECO:0000256" key="1">
    <source>
        <dbReference type="SAM" id="Phobius"/>
    </source>
</evidence>
<proteinExistence type="predicted"/>
<name>A0A455U1Q6_9GAMM</name>
<evidence type="ECO:0000259" key="2">
    <source>
        <dbReference type="Pfam" id="PF14351"/>
    </source>
</evidence>